<proteinExistence type="inferred from homology"/>
<dbReference type="PANTHER" id="PTHR47627">
    <property type="entry name" value="RUBREDOXIN"/>
    <property type="match status" value="1"/>
</dbReference>
<evidence type="ECO:0000313" key="11">
    <source>
        <dbReference type="Proteomes" id="UP000542125"/>
    </source>
</evidence>
<dbReference type="PANTHER" id="PTHR47627:SF1">
    <property type="entry name" value="RUBREDOXIN-1-RELATED"/>
    <property type="match status" value="1"/>
</dbReference>
<keyword evidence="11" id="KW-1185">Reference proteome</keyword>
<dbReference type="RefSeq" id="WP_306455942.1">
    <property type="nucleotide sequence ID" value="NZ_JACBYR010000002.1"/>
</dbReference>
<accession>A0A7Y9IYT6</accession>
<name>A0A7Y9IYT6_9BURK</name>
<dbReference type="AlphaFoldDB" id="A0A7Y9IYT6"/>
<evidence type="ECO:0000313" key="10">
    <source>
        <dbReference type="EMBL" id="NYE85509.1"/>
    </source>
</evidence>
<evidence type="ECO:0000256" key="2">
    <source>
        <dbReference type="ARBA" id="ARBA00002792"/>
    </source>
</evidence>
<dbReference type="CDD" id="cd00730">
    <property type="entry name" value="rubredoxin"/>
    <property type="match status" value="1"/>
</dbReference>
<dbReference type="SUPFAM" id="SSF57802">
    <property type="entry name" value="Rubredoxin-like"/>
    <property type="match status" value="1"/>
</dbReference>
<evidence type="ECO:0000256" key="7">
    <source>
        <dbReference type="ARBA" id="ARBA00022982"/>
    </source>
</evidence>
<evidence type="ECO:0000256" key="3">
    <source>
        <dbReference type="ARBA" id="ARBA00004933"/>
    </source>
</evidence>
<evidence type="ECO:0000256" key="8">
    <source>
        <dbReference type="ARBA" id="ARBA00023004"/>
    </source>
</evidence>
<dbReference type="EMBL" id="JACBYR010000002">
    <property type="protein sequence ID" value="NYE85509.1"/>
    <property type="molecule type" value="Genomic_DNA"/>
</dbReference>
<dbReference type="Proteomes" id="UP000542125">
    <property type="component" value="Unassembled WGS sequence"/>
</dbReference>
<keyword evidence="5" id="KW-0813">Transport</keyword>
<dbReference type="InterPro" id="IPR024935">
    <property type="entry name" value="Rubredoxin_dom"/>
</dbReference>
<comment type="similarity">
    <text evidence="4">Belongs to the rubredoxin family.</text>
</comment>
<keyword evidence="6" id="KW-0479">Metal-binding</keyword>
<comment type="function">
    <text evidence="2">Involved in the hydrocarbon hydroxylating system, which transfers electrons from NADH to rubredoxin reductase and then through rubredoxin to alkane 1 monooxygenase.</text>
</comment>
<protein>
    <submittedName>
        <fullName evidence="10">Rubredoxin</fullName>
    </submittedName>
</protein>
<evidence type="ECO:0000256" key="6">
    <source>
        <dbReference type="ARBA" id="ARBA00022723"/>
    </source>
</evidence>
<dbReference type="GO" id="GO:0043448">
    <property type="term" value="P:alkane catabolic process"/>
    <property type="evidence" value="ECO:0007669"/>
    <property type="project" value="TreeGrafter"/>
</dbReference>
<keyword evidence="7" id="KW-0249">Electron transport</keyword>
<comment type="caution">
    <text evidence="10">The sequence shown here is derived from an EMBL/GenBank/DDBJ whole genome shotgun (WGS) entry which is preliminary data.</text>
</comment>
<keyword evidence="8" id="KW-0408">Iron</keyword>
<gene>
    <name evidence="10" type="ORF">FHW18_004816</name>
</gene>
<evidence type="ECO:0000256" key="4">
    <source>
        <dbReference type="ARBA" id="ARBA00005337"/>
    </source>
</evidence>
<dbReference type="Pfam" id="PF00301">
    <property type="entry name" value="Rubredoxin"/>
    <property type="match status" value="1"/>
</dbReference>
<dbReference type="InterPro" id="IPR050526">
    <property type="entry name" value="Rubredoxin_ET"/>
</dbReference>
<feature type="domain" description="Rubredoxin-like" evidence="9">
    <location>
        <begin position="3"/>
        <end position="49"/>
    </location>
</feature>
<dbReference type="Gene3D" id="2.20.28.10">
    <property type="match status" value="1"/>
</dbReference>
<sequence length="50" mass="5667">MHCMKCNYVFDETMGDPEDGIVAGTHWEDIPDAWACPNCSAGKEEFREET</sequence>
<evidence type="ECO:0000256" key="5">
    <source>
        <dbReference type="ARBA" id="ARBA00022448"/>
    </source>
</evidence>
<dbReference type="GO" id="GO:0009055">
    <property type="term" value="F:electron transfer activity"/>
    <property type="evidence" value="ECO:0007669"/>
    <property type="project" value="TreeGrafter"/>
</dbReference>
<dbReference type="InterPro" id="IPR024934">
    <property type="entry name" value="Rubredoxin-like_dom"/>
</dbReference>
<evidence type="ECO:0000259" key="9">
    <source>
        <dbReference type="PROSITE" id="PS50903"/>
    </source>
</evidence>
<comment type="cofactor">
    <cofactor evidence="1">
        <name>Fe(3+)</name>
        <dbReference type="ChEBI" id="CHEBI:29034"/>
    </cofactor>
</comment>
<dbReference type="PROSITE" id="PS50903">
    <property type="entry name" value="RUBREDOXIN_LIKE"/>
    <property type="match status" value="1"/>
</dbReference>
<dbReference type="FunFam" id="2.20.28.10:FF:000001">
    <property type="entry name" value="Rubredoxin"/>
    <property type="match status" value="1"/>
</dbReference>
<comment type="pathway">
    <text evidence="3">Hydrocarbon metabolism; alkane degradation.</text>
</comment>
<dbReference type="GO" id="GO:0005506">
    <property type="term" value="F:iron ion binding"/>
    <property type="evidence" value="ECO:0007669"/>
    <property type="project" value="InterPro"/>
</dbReference>
<organism evidence="10 11">
    <name type="scientific">Pigmentiphaga litoralis</name>
    <dbReference type="NCBI Taxonomy" id="516702"/>
    <lineage>
        <taxon>Bacteria</taxon>
        <taxon>Pseudomonadati</taxon>
        <taxon>Pseudomonadota</taxon>
        <taxon>Betaproteobacteria</taxon>
        <taxon>Burkholderiales</taxon>
        <taxon>Alcaligenaceae</taxon>
        <taxon>Pigmentiphaga</taxon>
    </lineage>
</organism>
<evidence type="ECO:0000256" key="1">
    <source>
        <dbReference type="ARBA" id="ARBA00001965"/>
    </source>
</evidence>
<reference evidence="10 11" key="1">
    <citation type="submission" date="2020-07" db="EMBL/GenBank/DDBJ databases">
        <title>Genomic Encyclopedia of Type Strains, Phase IV (KMG-V): Genome sequencing to study the core and pangenomes of soil and plant-associated prokaryotes.</title>
        <authorList>
            <person name="Whitman W."/>
        </authorList>
    </citation>
    <scope>NUCLEOTIDE SEQUENCE [LARGE SCALE GENOMIC DNA]</scope>
    <source>
        <strain evidence="10 11">SAS40</strain>
    </source>
</reference>